<dbReference type="RefSeq" id="WP_135637633.1">
    <property type="nucleotide sequence ID" value="NZ_RQFE01000037.1"/>
</dbReference>
<dbReference type="Gene3D" id="2.30.30.40">
    <property type="entry name" value="SH3 Domains"/>
    <property type="match status" value="1"/>
</dbReference>
<protein>
    <submittedName>
        <fullName evidence="1">SH3 domain-containing protein</fullName>
    </submittedName>
</protein>
<proteinExistence type="predicted"/>
<accession>A0A6N4Q6F5</accession>
<sequence>MKKILTFTFILIFHLFTCKENVNNEISAEDKYYKVNVSALNLRKEPSISSDKLISLKKNRILIRANNFEKNDIIEGVSGKWIYVSTYEKTFGYIYEPYLKKAKLEKPYWEFETPNILSLCNKQTNDCFKKQTEYIFKKYKFISKTGNNLNIVGFDGSVGTFADKREFEDSIEIHTPLEVFFKDERYVLIDFSLYEGGSFILYDRKFNISIQLLDIPISSPNKEFLLVVSSADAYNTVGVQIVKLSEFEPKIVFQFKDKWRPCLGSWNSDVEVKVYECFEDYSFKNNDGMLYSERIIQFKNDSWELLP</sequence>
<evidence type="ECO:0000313" key="2">
    <source>
        <dbReference type="Proteomes" id="UP000297239"/>
    </source>
</evidence>
<dbReference type="AlphaFoldDB" id="A0A6N4Q6F5"/>
<comment type="caution">
    <text evidence="1">The sequence shown here is derived from an EMBL/GenBank/DDBJ whole genome shotgun (WGS) entry which is preliminary data.</text>
</comment>
<keyword evidence="2" id="KW-1185">Reference proteome</keyword>
<gene>
    <name evidence="1" type="ORF">EHQ18_09185</name>
</gene>
<evidence type="ECO:0000313" key="1">
    <source>
        <dbReference type="EMBL" id="TGK70613.1"/>
    </source>
</evidence>
<name>A0A6N4Q6F5_9LEPT</name>
<organism evidence="1 2">
    <name type="scientific">Leptospira kanakyensis</name>
    <dbReference type="NCBI Taxonomy" id="2484968"/>
    <lineage>
        <taxon>Bacteria</taxon>
        <taxon>Pseudomonadati</taxon>
        <taxon>Spirochaetota</taxon>
        <taxon>Spirochaetia</taxon>
        <taxon>Leptospirales</taxon>
        <taxon>Leptospiraceae</taxon>
        <taxon>Leptospira</taxon>
    </lineage>
</organism>
<dbReference type="Proteomes" id="UP000297239">
    <property type="component" value="Unassembled WGS sequence"/>
</dbReference>
<dbReference type="EMBL" id="RQFF01000027">
    <property type="protein sequence ID" value="TGK70613.1"/>
    <property type="molecule type" value="Genomic_DNA"/>
</dbReference>
<reference evidence="1" key="1">
    <citation type="journal article" date="2019" name="PLoS Negl. Trop. Dis.">
        <title>Revisiting the worldwide diversity of Leptospira species in the environment.</title>
        <authorList>
            <person name="Vincent A.T."/>
            <person name="Schiettekatte O."/>
            <person name="Bourhy P."/>
            <person name="Veyrier F.J."/>
            <person name="Picardeau M."/>
        </authorList>
    </citation>
    <scope>NUCLEOTIDE SEQUENCE [LARGE SCALE GENOMIC DNA]</scope>
    <source>
        <strain evidence="1">201800293</strain>
    </source>
</reference>